<evidence type="ECO:0000313" key="3">
    <source>
        <dbReference type="Proteomes" id="UP000273778"/>
    </source>
</evidence>
<gene>
    <name evidence="2" type="ORF">EGC80_09215</name>
</gene>
<evidence type="ECO:0000256" key="1">
    <source>
        <dbReference type="SAM" id="Phobius"/>
    </source>
</evidence>
<keyword evidence="3" id="KW-1185">Reference proteome</keyword>
<accession>A0ABM7BY39</accession>
<organism evidence="2 3">
    <name type="scientific">Shewanella psychromarinicola</name>
    <dbReference type="NCBI Taxonomy" id="2487742"/>
    <lineage>
        <taxon>Bacteria</taxon>
        <taxon>Pseudomonadati</taxon>
        <taxon>Pseudomonadota</taxon>
        <taxon>Gammaproteobacteria</taxon>
        <taxon>Alteromonadales</taxon>
        <taxon>Shewanellaceae</taxon>
        <taxon>Shewanella</taxon>
    </lineage>
</organism>
<keyword evidence="1" id="KW-1133">Transmembrane helix</keyword>
<feature type="transmembrane region" description="Helical" evidence="1">
    <location>
        <begin position="39"/>
        <end position="59"/>
    </location>
</feature>
<protein>
    <submittedName>
        <fullName evidence="2">Uncharacterized protein</fullName>
    </submittedName>
</protein>
<evidence type="ECO:0000313" key="2">
    <source>
        <dbReference type="EMBL" id="AZG35078.1"/>
    </source>
</evidence>
<keyword evidence="1" id="KW-0812">Transmembrane</keyword>
<reference evidence="2 3" key="1">
    <citation type="submission" date="2018-11" db="EMBL/GenBank/DDBJ databases">
        <title>Shewanella sp. M2.</title>
        <authorList>
            <person name="Hwang Y.J."/>
            <person name="Hwang C.Y."/>
        </authorList>
    </citation>
    <scope>NUCLEOTIDE SEQUENCE [LARGE SCALE GENOMIC DNA]</scope>
    <source>
        <strain evidence="2 3">M2</strain>
    </source>
</reference>
<name>A0ABM7BY39_9GAMM</name>
<dbReference type="RefSeq" id="WP_124693470.1">
    <property type="nucleotide sequence ID" value="NZ_CP034073.1"/>
</dbReference>
<keyword evidence="1" id="KW-0472">Membrane</keyword>
<proteinExistence type="predicted"/>
<dbReference type="EMBL" id="CP034073">
    <property type="protein sequence ID" value="AZG35078.1"/>
    <property type="molecule type" value="Genomic_DNA"/>
</dbReference>
<sequence>MQNQTLACCELPQNESIINTVGKIYQEYFPINTIDSIRYLFYLLFLNPQGTSILMVGWLRHYP</sequence>
<dbReference type="Proteomes" id="UP000273778">
    <property type="component" value="Chromosome"/>
</dbReference>